<dbReference type="GO" id="GO:0016887">
    <property type="term" value="F:ATP hydrolysis activity"/>
    <property type="evidence" value="ECO:0007669"/>
    <property type="project" value="TreeGrafter"/>
</dbReference>
<feature type="compositionally biased region" description="Acidic residues" evidence="1">
    <location>
        <begin position="332"/>
        <end position="384"/>
    </location>
</feature>
<dbReference type="PATRIC" id="fig|1230454.4.peg.2870"/>
<reference evidence="3 4" key="1">
    <citation type="journal article" date="2014" name="PLoS Genet.">
        <title>Phylogenetically driven sequencing of extremely halophilic archaea reveals strategies for static and dynamic osmo-response.</title>
        <authorList>
            <person name="Becker E.A."/>
            <person name="Seitzer P.M."/>
            <person name="Tritt A."/>
            <person name="Larsen D."/>
            <person name="Krusor M."/>
            <person name="Yao A.I."/>
            <person name="Wu D."/>
            <person name="Madern D."/>
            <person name="Eisen J.A."/>
            <person name="Darling A.E."/>
            <person name="Facciotti M.T."/>
        </authorList>
    </citation>
    <scope>NUCLEOTIDE SEQUENCE [LARGE SCALE GENOMIC DNA]</scope>
    <source>
        <strain evidence="3 4">JCM 13560</strain>
    </source>
</reference>
<dbReference type="RefSeq" id="WP_008002371.1">
    <property type="nucleotide sequence ID" value="NZ_AOJI01000033.1"/>
</dbReference>
<dbReference type="GO" id="GO:0051782">
    <property type="term" value="P:negative regulation of cell division"/>
    <property type="evidence" value="ECO:0007669"/>
    <property type="project" value="TreeGrafter"/>
</dbReference>
<dbReference type="InterPro" id="IPR002586">
    <property type="entry name" value="CobQ/CobB/MinD/ParA_Nub-bd_dom"/>
</dbReference>
<dbReference type="GO" id="GO:0005524">
    <property type="term" value="F:ATP binding"/>
    <property type="evidence" value="ECO:0007669"/>
    <property type="project" value="TreeGrafter"/>
</dbReference>
<organism evidence="3 4">
    <name type="scientific">Halorubrum aidingense JCM 13560</name>
    <dbReference type="NCBI Taxonomy" id="1230454"/>
    <lineage>
        <taxon>Archaea</taxon>
        <taxon>Methanobacteriati</taxon>
        <taxon>Methanobacteriota</taxon>
        <taxon>Stenosarchaea group</taxon>
        <taxon>Halobacteria</taxon>
        <taxon>Halobacteriales</taxon>
        <taxon>Haloferacaceae</taxon>
        <taxon>Halorubrum</taxon>
    </lineage>
</organism>
<dbReference type="AlphaFoldDB" id="M0P604"/>
<dbReference type="EMBL" id="AOJI01000033">
    <property type="protein sequence ID" value="EMA65268.1"/>
    <property type="molecule type" value="Genomic_DNA"/>
</dbReference>
<feature type="region of interest" description="Disordered" evidence="1">
    <location>
        <begin position="199"/>
        <end position="218"/>
    </location>
</feature>
<name>M0P604_9EURY</name>
<evidence type="ECO:0000313" key="4">
    <source>
        <dbReference type="Proteomes" id="UP000011575"/>
    </source>
</evidence>
<sequence length="513" mass="52327">MATVYAVASAKGGVGKTTTTAAIATILAESGADVVAIDADIGMANLAGAVGVTPGETTIHDVLAGTADPLDAVHGGPVGLRVVPGAADLDAYAAADPSGLKDVVAAVSDADYVFIDAGAGLSHDSTLPLGIADETLLVSTAERSSLGDTEKTRQLTERLGGTVAGAAITRVSGDGEGDDDLASELLDATVLGRIPEDESVVSASDATEPLPLFAPDSPATRAYRDLTRALTGADVAGDGLGERDVVDTGEGDSADESENEDRESECGDDNETESGDRESDEGDETDESNESNGSNEPDEDIIVADSEQAGLGEPGGEEDIIVADEAAVPAGEEADETVESADSDGPDESDEPDEPDGSDRSDEPDDPGSSDGDETEAIDDEAEVVGEGHVSGDDLEAMIEEDVDDDFDDGGEDDPIADADEVAARRDAEVGDAVDESEHGETEDSGGDDSETKESDGDDIDDELAGSVPFRDDDTGIMNTARSESDDESDGQSADEATDDENKGGFFSRLLGR</sequence>
<dbReference type="Gene3D" id="3.40.50.300">
    <property type="entry name" value="P-loop containing nucleotide triphosphate hydrolases"/>
    <property type="match status" value="1"/>
</dbReference>
<feature type="domain" description="CobQ/CobB/MinD/ParA nucleotide binding" evidence="2">
    <location>
        <begin position="6"/>
        <end position="208"/>
    </location>
</feature>
<dbReference type="PANTHER" id="PTHR43384:SF10">
    <property type="entry name" value="ATPASE INVOLVED IN CHROMOSOME PARTITIONING, PARA_MIND FAMILY"/>
    <property type="match status" value="1"/>
</dbReference>
<evidence type="ECO:0000256" key="1">
    <source>
        <dbReference type="SAM" id="MobiDB-lite"/>
    </source>
</evidence>
<keyword evidence="4" id="KW-1185">Reference proteome</keyword>
<dbReference type="Proteomes" id="UP000011575">
    <property type="component" value="Unassembled WGS sequence"/>
</dbReference>
<dbReference type="PANTHER" id="PTHR43384">
    <property type="entry name" value="SEPTUM SITE-DETERMINING PROTEIN MIND HOMOLOG, CHLOROPLASTIC-RELATED"/>
    <property type="match status" value="1"/>
</dbReference>
<protein>
    <submittedName>
        <fullName evidence="3">Cobyrinic acid ac-diamide synthase</fullName>
    </submittedName>
</protein>
<accession>M0P604</accession>
<evidence type="ECO:0000259" key="2">
    <source>
        <dbReference type="Pfam" id="PF01656"/>
    </source>
</evidence>
<dbReference type="STRING" id="1230454.C461_14268"/>
<feature type="compositionally biased region" description="Acidic residues" evidence="1">
    <location>
        <begin position="247"/>
        <end position="289"/>
    </location>
</feature>
<gene>
    <name evidence="3" type="ORF">C461_14268</name>
</gene>
<feature type="region of interest" description="Disordered" evidence="1">
    <location>
        <begin position="234"/>
        <end position="513"/>
    </location>
</feature>
<dbReference type="GO" id="GO:0009898">
    <property type="term" value="C:cytoplasmic side of plasma membrane"/>
    <property type="evidence" value="ECO:0007669"/>
    <property type="project" value="TreeGrafter"/>
</dbReference>
<feature type="compositionally biased region" description="Acidic residues" evidence="1">
    <location>
        <begin position="393"/>
        <end position="421"/>
    </location>
</feature>
<dbReference type="SUPFAM" id="SSF52540">
    <property type="entry name" value="P-loop containing nucleoside triphosphate hydrolases"/>
    <property type="match status" value="1"/>
</dbReference>
<proteinExistence type="predicted"/>
<dbReference type="InterPro" id="IPR050625">
    <property type="entry name" value="ParA/MinD_ATPase"/>
</dbReference>
<dbReference type="InterPro" id="IPR027417">
    <property type="entry name" value="P-loop_NTPase"/>
</dbReference>
<dbReference type="GO" id="GO:0005829">
    <property type="term" value="C:cytosol"/>
    <property type="evidence" value="ECO:0007669"/>
    <property type="project" value="TreeGrafter"/>
</dbReference>
<dbReference type="Pfam" id="PF01656">
    <property type="entry name" value="CbiA"/>
    <property type="match status" value="1"/>
</dbReference>
<evidence type="ECO:0000313" key="3">
    <source>
        <dbReference type="EMBL" id="EMA65268.1"/>
    </source>
</evidence>
<dbReference type="OrthoDB" id="31168at2157"/>
<comment type="caution">
    <text evidence="3">The sequence shown here is derived from an EMBL/GenBank/DDBJ whole genome shotgun (WGS) entry which is preliminary data.</text>
</comment>